<feature type="transmembrane region" description="Helical" evidence="1">
    <location>
        <begin position="68"/>
        <end position="87"/>
    </location>
</feature>
<keyword evidence="1" id="KW-0812">Transmembrane</keyword>
<protein>
    <submittedName>
        <fullName evidence="3">Fatty acid desaturase</fullName>
    </submittedName>
</protein>
<gene>
    <name evidence="3" type="ORF">ATO11_01610</name>
</gene>
<reference evidence="3 4" key="1">
    <citation type="journal article" date="2015" name="Int. J. Syst. Evol. Microbiol.">
        <title>Aestuariivita atlantica sp. nov., isolated from deep sea sediment of the Atlantic Ocean.</title>
        <authorList>
            <person name="Li G."/>
            <person name="Lai Q."/>
            <person name="Du Y."/>
            <person name="Liu X."/>
            <person name="Sun F."/>
            <person name="Shao Z."/>
        </authorList>
    </citation>
    <scope>NUCLEOTIDE SEQUENCE [LARGE SCALE GENOMIC DNA]</scope>
    <source>
        <strain evidence="3 4">22II-S11-z3</strain>
    </source>
</reference>
<dbReference type="RefSeq" id="WP_082176081.1">
    <property type="nucleotide sequence ID" value="NZ_AQQZ01000001.1"/>
</dbReference>
<dbReference type="PATRIC" id="fig|1317121.7.peg.321"/>
<accession>A0A0L1JVC7</accession>
<dbReference type="CDD" id="cd03509">
    <property type="entry name" value="DesA_FADS-like"/>
    <property type="match status" value="1"/>
</dbReference>
<keyword evidence="4" id="KW-1185">Reference proteome</keyword>
<evidence type="ECO:0000256" key="1">
    <source>
        <dbReference type="SAM" id="Phobius"/>
    </source>
</evidence>
<dbReference type="STRING" id="1317121.ATO11_01610"/>
<dbReference type="Proteomes" id="UP000036938">
    <property type="component" value="Unassembled WGS sequence"/>
</dbReference>
<evidence type="ECO:0000313" key="4">
    <source>
        <dbReference type="Proteomes" id="UP000036938"/>
    </source>
</evidence>
<feature type="transmembrane region" description="Helical" evidence="1">
    <location>
        <begin position="164"/>
        <end position="184"/>
    </location>
</feature>
<proteinExistence type="predicted"/>
<evidence type="ECO:0000259" key="2">
    <source>
        <dbReference type="Pfam" id="PF00487"/>
    </source>
</evidence>
<name>A0A0L1JVC7_9RHOB</name>
<dbReference type="InterPro" id="IPR005804">
    <property type="entry name" value="FA_desaturase_dom"/>
</dbReference>
<comment type="caution">
    <text evidence="3">The sequence shown here is derived from an EMBL/GenBank/DDBJ whole genome shotgun (WGS) entry which is preliminary data.</text>
</comment>
<dbReference type="EMBL" id="AQQZ01000001">
    <property type="protein sequence ID" value="KNG95348.1"/>
    <property type="molecule type" value="Genomic_DNA"/>
</dbReference>
<feature type="domain" description="Fatty acid desaturase" evidence="2">
    <location>
        <begin position="36"/>
        <end position="273"/>
    </location>
</feature>
<sequence length="305" mass="34508">MTRHAADTRSLSANWPMLALLVTCYGLWTVATVLLPAWAAIPVLVLVLTLHASLSHEALHGHPTRSDMLNAVLVFPALGLAVPYLRFRDTHLAHHRDAVLTDPYDDPETNYLDPAIWWHLPRIVRGVLAVNNTLAGRILIGPAIGQALFMWSDLQAIRRGDMRVLASWLLHVPAVALVVWWLMAVGTLPAWAYLLAAYGAMGVLKVRTFLEHQAHHHVGGRTVVIEDRGLMALLFLNNNYHIVHHMHPDVPWHRLPALYFDNAARYLGRNHGYRYRNYAQIARRYLFRAKDSVPHPLWDGPDAPR</sequence>
<evidence type="ECO:0000313" key="3">
    <source>
        <dbReference type="EMBL" id="KNG95348.1"/>
    </source>
</evidence>
<organism evidence="3 4">
    <name type="scientific">Pseudaestuariivita atlantica</name>
    <dbReference type="NCBI Taxonomy" id="1317121"/>
    <lineage>
        <taxon>Bacteria</taxon>
        <taxon>Pseudomonadati</taxon>
        <taxon>Pseudomonadota</taxon>
        <taxon>Alphaproteobacteria</taxon>
        <taxon>Rhodobacterales</taxon>
        <taxon>Paracoccaceae</taxon>
        <taxon>Pseudaestuariivita</taxon>
    </lineage>
</organism>
<dbReference type="AlphaFoldDB" id="A0A0L1JVC7"/>
<feature type="transmembrane region" description="Helical" evidence="1">
    <location>
        <begin position="190"/>
        <end position="210"/>
    </location>
</feature>
<dbReference type="Pfam" id="PF00487">
    <property type="entry name" value="FA_desaturase"/>
    <property type="match status" value="1"/>
</dbReference>
<dbReference type="OrthoDB" id="784276at2"/>
<keyword evidence="1" id="KW-1133">Transmembrane helix</keyword>
<dbReference type="GO" id="GO:0006629">
    <property type="term" value="P:lipid metabolic process"/>
    <property type="evidence" value="ECO:0007669"/>
    <property type="project" value="InterPro"/>
</dbReference>
<feature type="transmembrane region" description="Helical" evidence="1">
    <location>
        <begin position="37"/>
        <end position="56"/>
    </location>
</feature>
<keyword evidence="1" id="KW-0472">Membrane</keyword>